<feature type="region of interest" description="Disordered" evidence="1">
    <location>
        <begin position="371"/>
        <end position="398"/>
    </location>
</feature>
<dbReference type="Gene3D" id="3.30.40.10">
    <property type="entry name" value="Zinc/RING finger domain, C3HC4 (zinc finger)"/>
    <property type="match status" value="1"/>
</dbReference>
<evidence type="ECO:0008006" key="3">
    <source>
        <dbReference type="Google" id="ProtNLM"/>
    </source>
</evidence>
<sequence>MAEEEEAARRAEQKQLKKQQKKKGKAVGMQQQGGVDSGAGPSVVQHDVTLEAGAEGQSEALQHEPAPDPAQQGVQEDKVAAAVAPQPSDSGARVEITAAAEQTGAAHTPGDATAGAVTAAGSAAMVGTSPSVHGLSSVVAAGSSAATVGAPRTPALSHAWSRTRPVVPIAAGLLSGIAAARSAQGVRSPAAQTVGAVTVAGTRAVGAAPAASQGGAMHHVASIAPRPIAGTAAVTEGLPPDSSATTSGHTTHLSPTPTATPVPATPSPVPLVVQAMAAHRAQQRQQQQQLQNVWQQRQSSGYSPLLAASRGSHAGGGAAGIASSVSQPHAPVQAPVSRQLPIWETPPSVVAAITRQPHPSRVPVPHPDCPVCAGAADSSSTQQQGPGGHTGSSTSQHRDSGECVICMDGPGCMAFVHGGSAHMGYCPECADTVMLQPHPRCPKCRQRPERVLRVFQE</sequence>
<feature type="region of interest" description="Disordered" evidence="1">
    <location>
        <begin position="277"/>
        <end position="296"/>
    </location>
</feature>
<protein>
    <recommendedName>
        <fullName evidence="3">RING-type domain-containing protein</fullName>
    </recommendedName>
</protein>
<name>A0A7S0WN61_9CHLO</name>
<dbReference type="AlphaFoldDB" id="A0A7S0WN61"/>
<feature type="compositionally biased region" description="Pro residues" evidence="1">
    <location>
        <begin position="258"/>
        <end position="268"/>
    </location>
</feature>
<organism evidence="2">
    <name type="scientific">Chlamydomonas leiostraca</name>
    <dbReference type="NCBI Taxonomy" id="1034604"/>
    <lineage>
        <taxon>Eukaryota</taxon>
        <taxon>Viridiplantae</taxon>
        <taxon>Chlorophyta</taxon>
        <taxon>core chlorophytes</taxon>
        <taxon>Chlorophyceae</taxon>
        <taxon>CS clade</taxon>
        <taxon>Chlamydomonadales</taxon>
        <taxon>Chlamydomonadaceae</taxon>
        <taxon>Chlamydomonas</taxon>
    </lineage>
</organism>
<feature type="region of interest" description="Disordered" evidence="1">
    <location>
        <begin position="305"/>
        <end position="333"/>
    </location>
</feature>
<accession>A0A7S0WN61</accession>
<reference evidence="2" key="1">
    <citation type="submission" date="2021-01" db="EMBL/GenBank/DDBJ databases">
        <authorList>
            <person name="Corre E."/>
            <person name="Pelletier E."/>
            <person name="Niang G."/>
            <person name="Scheremetjew M."/>
            <person name="Finn R."/>
            <person name="Kale V."/>
            <person name="Holt S."/>
            <person name="Cochrane G."/>
            <person name="Meng A."/>
            <person name="Brown T."/>
            <person name="Cohen L."/>
        </authorList>
    </citation>
    <scope>NUCLEOTIDE SEQUENCE</scope>
    <source>
        <strain evidence="2">SAG 11-49</strain>
    </source>
</reference>
<dbReference type="InterPro" id="IPR013083">
    <property type="entry name" value="Znf_RING/FYVE/PHD"/>
</dbReference>
<feature type="compositionally biased region" description="Polar residues" evidence="1">
    <location>
        <begin position="242"/>
        <end position="252"/>
    </location>
</feature>
<evidence type="ECO:0000313" key="2">
    <source>
        <dbReference type="EMBL" id="CAD8674346.1"/>
    </source>
</evidence>
<proteinExistence type="predicted"/>
<feature type="compositionally biased region" description="Basic residues" evidence="1">
    <location>
        <begin position="16"/>
        <end position="25"/>
    </location>
</feature>
<feature type="region of interest" description="Disordered" evidence="1">
    <location>
        <begin position="233"/>
        <end position="268"/>
    </location>
</feature>
<evidence type="ECO:0000256" key="1">
    <source>
        <dbReference type="SAM" id="MobiDB-lite"/>
    </source>
</evidence>
<dbReference type="EMBL" id="HBFB01011106">
    <property type="protein sequence ID" value="CAD8674346.1"/>
    <property type="molecule type" value="Transcribed_RNA"/>
</dbReference>
<gene>
    <name evidence="2" type="ORF">CLEI1391_LOCUS6301</name>
</gene>
<feature type="region of interest" description="Disordered" evidence="1">
    <location>
        <begin position="1"/>
        <end position="92"/>
    </location>
</feature>
<dbReference type="Pfam" id="PF13920">
    <property type="entry name" value="zf-C3HC4_3"/>
    <property type="match status" value="1"/>
</dbReference>